<evidence type="ECO:0000313" key="9">
    <source>
        <dbReference type="Proteomes" id="UP001461498"/>
    </source>
</evidence>
<dbReference type="GO" id="GO:0005344">
    <property type="term" value="F:oxygen carrier activity"/>
    <property type="evidence" value="ECO:0007669"/>
    <property type="project" value="UniProtKB-KW"/>
</dbReference>
<evidence type="ECO:0000313" key="8">
    <source>
        <dbReference type="EMBL" id="KAK9509177.1"/>
    </source>
</evidence>
<evidence type="ECO:0000256" key="5">
    <source>
        <dbReference type="ARBA" id="ARBA00023004"/>
    </source>
</evidence>
<dbReference type="InterPro" id="IPR044399">
    <property type="entry name" value="Mb-like_M"/>
</dbReference>
<comment type="similarity">
    <text evidence="6">Belongs to the globin family.</text>
</comment>
<dbReference type="InterPro" id="IPR000971">
    <property type="entry name" value="Globin"/>
</dbReference>
<dbReference type="EMBL" id="JAPXFL010000003">
    <property type="protein sequence ID" value="KAK9509177.1"/>
    <property type="molecule type" value="Genomic_DNA"/>
</dbReference>
<organism evidence="8 9">
    <name type="scientific">Rhynocoris fuscipes</name>
    <dbReference type="NCBI Taxonomy" id="488301"/>
    <lineage>
        <taxon>Eukaryota</taxon>
        <taxon>Metazoa</taxon>
        <taxon>Ecdysozoa</taxon>
        <taxon>Arthropoda</taxon>
        <taxon>Hexapoda</taxon>
        <taxon>Insecta</taxon>
        <taxon>Pterygota</taxon>
        <taxon>Neoptera</taxon>
        <taxon>Paraneoptera</taxon>
        <taxon>Hemiptera</taxon>
        <taxon>Heteroptera</taxon>
        <taxon>Panheteroptera</taxon>
        <taxon>Cimicomorpha</taxon>
        <taxon>Reduviidae</taxon>
        <taxon>Harpactorinae</taxon>
        <taxon>Harpactorini</taxon>
        <taxon>Rhynocoris</taxon>
    </lineage>
</organism>
<proteinExistence type="inferred from homology"/>
<dbReference type="GO" id="GO:0019825">
    <property type="term" value="F:oxygen binding"/>
    <property type="evidence" value="ECO:0007669"/>
    <property type="project" value="InterPro"/>
</dbReference>
<dbReference type="CDD" id="cd01040">
    <property type="entry name" value="Mb-like"/>
    <property type="match status" value="1"/>
</dbReference>
<keyword evidence="3 6" id="KW-0561">Oxygen transport</keyword>
<dbReference type="Gene3D" id="1.10.490.10">
    <property type="entry name" value="Globins"/>
    <property type="match status" value="1"/>
</dbReference>
<comment type="caution">
    <text evidence="8">The sequence shown here is derived from an EMBL/GenBank/DDBJ whole genome shotgun (WGS) entry which is preliminary data.</text>
</comment>
<keyword evidence="1 6" id="KW-0813">Transport</keyword>
<keyword evidence="5" id="KW-0408">Iron</keyword>
<feature type="domain" description="Globin" evidence="7">
    <location>
        <begin position="1"/>
        <end position="115"/>
    </location>
</feature>
<keyword evidence="4" id="KW-0479">Metal-binding</keyword>
<evidence type="ECO:0000256" key="4">
    <source>
        <dbReference type="ARBA" id="ARBA00022723"/>
    </source>
</evidence>
<dbReference type="SUPFAM" id="SSF46458">
    <property type="entry name" value="Globin-like"/>
    <property type="match status" value="1"/>
</dbReference>
<evidence type="ECO:0000256" key="1">
    <source>
        <dbReference type="ARBA" id="ARBA00022448"/>
    </source>
</evidence>
<dbReference type="GO" id="GO:0046872">
    <property type="term" value="F:metal ion binding"/>
    <property type="evidence" value="ECO:0007669"/>
    <property type="project" value="UniProtKB-KW"/>
</dbReference>
<dbReference type="PANTHER" id="PTHR47217">
    <property type="entry name" value="GLOBIN-LIKE PROTEIN"/>
    <property type="match status" value="1"/>
</dbReference>
<keyword evidence="9" id="KW-1185">Reference proteome</keyword>
<dbReference type="Proteomes" id="UP001461498">
    <property type="component" value="Unassembled WGS sequence"/>
</dbReference>
<evidence type="ECO:0000256" key="3">
    <source>
        <dbReference type="ARBA" id="ARBA00022621"/>
    </source>
</evidence>
<accession>A0AAW1DFJ6</accession>
<reference evidence="8 9" key="1">
    <citation type="submission" date="2022-12" db="EMBL/GenBank/DDBJ databases">
        <title>Chromosome-level genome assembly of true bugs.</title>
        <authorList>
            <person name="Ma L."/>
            <person name="Li H."/>
        </authorList>
    </citation>
    <scope>NUCLEOTIDE SEQUENCE [LARGE SCALE GENOMIC DNA]</scope>
    <source>
        <strain evidence="8">Lab_2022b</strain>
    </source>
</reference>
<dbReference type="PANTHER" id="PTHR47217:SF1">
    <property type="entry name" value="GLOBIN-LIKE PROTEIN"/>
    <property type="match status" value="1"/>
</dbReference>
<dbReference type="PROSITE" id="PS01033">
    <property type="entry name" value="GLOBIN"/>
    <property type="match status" value="1"/>
</dbReference>
<evidence type="ECO:0000256" key="2">
    <source>
        <dbReference type="ARBA" id="ARBA00022617"/>
    </source>
</evidence>
<dbReference type="Pfam" id="PF00042">
    <property type="entry name" value="Globin"/>
    <property type="match status" value="1"/>
</dbReference>
<dbReference type="InterPro" id="IPR012292">
    <property type="entry name" value="Globin/Proto"/>
</dbReference>
<sequence length="117" mass="13609">MYPDYEKYFIKFKKGGQSSLFDNPEFQKHITENVMNSLNAIFDNLDKEDKLKEILNTIATNHSKRNVKKQQYETLGKVILEVVKRGLKESYTTELETSWTKIITCAMEHMGNIAGEK</sequence>
<evidence type="ECO:0000259" key="7">
    <source>
        <dbReference type="PROSITE" id="PS01033"/>
    </source>
</evidence>
<dbReference type="GO" id="GO:0020037">
    <property type="term" value="F:heme binding"/>
    <property type="evidence" value="ECO:0007669"/>
    <property type="project" value="InterPro"/>
</dbReference>
<protein>
    <recommendedName>
        <fullName evidence="7">Globin domain-containing protein</fullName>
    </recommendedName>
</protein>
<dbReference type="InterPro" id="IPR009050">
    <property type="entry name" value="Globin-like_sf"/>
</dbReference>
<gene>
    <name evidence="8" type="ORF">O3M35_006549</name>
</gene>
<name>A0AAW1DFJ6_9HEMI</name>
<dbReference type="AlphaFoldDB" id="A0AAW1DFJ6"/>
<evidence type="ECO:0000256" key="6">
    <source>
        <dbReference type="RuleBase" id="RU000356"/>
    </source>
</evidence>
<keyword evidence="2 6" id="KW-0349">Heme</keyword>